<dbReference type="HOGENOM" id="CLU_3250180_0_0_11"/>
<comment type="caution">
    <text evidence="1">The sequence shown here is derived from an EMBL/GenBank/DDBJ whole genome shotgun (WGS) entry which is preliminary data.</text>
</comment>
<dbReference type="Proteomes" id="UP000006247">
    <property type="component" value="Unassembled WGS sequence"/>
</dbReference>
<protein>
    <submittedName>
        <fullName evidence="1">Uncharacterized protein</fullName>
    </submittedName>
</protein>
<evidence type="ECO:0000313" key="1">
    <source>
        <dbReference type="EMBL" id="EEG25512.1"/>
    </source>
</evidence>
<dbReference type="EMBL" id="ACEB01000053">
    <property type="protein sequence ID" value="EEG25512.1"/>
    <property type="molecule type" value="Genomic_DNA"/>
</dbReference>
<accession>C0E7Y7</accession>
<reference evidence="1 2" key="1">
    <citation type="submission" date="2009-01" db="EMBL/GenBank/DDBJ databases">
        <authorList>
            <person name="Fulton L."/>
            <person name="Clifton S."/>
            <person name="Chinwalla A.T."/>
            <person name="Mitreva M."/>
            <person name="Sodergren E."/>
            <person name="Weinstock G."/>
            <person name="Clifton S."/>
            <person name="Dooling D.J."/>
            <person name="Fulton B."/>
            <person name="Minx P."/>
            <person name="Pepin K.H."/>
            <person name="Johnson M."/>
            <person name="Bhonagiri V."/>
            <person name="Nash W.E."/>
            <person name="Mardis E.R."/>
            <person name="Wilson R.K."/>
        </authorList>
    </citation>
    <scope>NUCLEOTIDE SEQUENCE [LARGE SCALE GENOMIC DNA]</scope>
    <source>
        <strain evidence="1 2">ATCC 33806</strain>
    </source>
</reference>
<organism evidence="1 2">
    <name type="scientific">Corynebacterium matruchotii ATCC 33806</name>
    <dbReference type="NCBI Taxonomy" id="566549"/>
    <lineage>
        <taxon>Bacteria</taxon>
        <taxon>Bacillati</taxon>
        <taxon>Actinomycetota</taxon>
        <taxon>Actinomycetes</taxon>
        <taxon>Mycobacteriales</taxon>
        <taxon>Corynebacteriaceae</taxon>
        <taxon>Corynebacterium</taxon>
    </lineage>
</organism>
<sequence>MGKLLACCLLDVDFLGKVALRGVPEGVEAALSSLRVSVISSH</sequence>
<dbReference type="AlphaFoldDB" id="C0E7Y7"/>
<evidence type="ECO:0000313" key="2">
    <source>
        <dbReference type="Proteomes" id="UP000006247"/>
    </source>
</evidence>
<gene>
    <name evidence="1" type="ORF">CORMATOL_03128</name>
</gene>
<proteinExistence type="predicted"/>
<name>C0E7Y7_9CORY</name>